<feature type="domain" description="TRAP C4-dicarboxylate transport system permease DctM subunit" evidence="8">
    <location>
        <begin position="6"/>
        <end position="416"/>
    </location>
</feature>
<keyword evidence="7" id="KW-0813">Transport</keyword>
<feature type="transmembrane region" description="Helical" evidence="7">
    <location>
        <begin position="305"/>
        <end position="327"/>
    </location>
</feature>
<evidence type="ECO:0000313" key="9">
    <source>
        <dbReference type="EMBL" id="OZI56581.1"/>
    </source>
</evidence>
<organism evidence="9 10">
    <name type="scientific">Bordetella genomosp. 4</name>
    <dbReference type="NCBI Taxonomy" id="463044"/>
    <lineage>
        <taxon>Bacteria</taxon>
        <taxon>Pseudomonadati</taxon>
        <taxon>Pseudomonadota</taxon>
        <taxon>Betaproteobacteria</taxon>
        <taxon>Burkholderiales</taxon>
        <taxon>Alcaligenaceae</taxon>
        <taxon>Bordetella</taxon>
    </lineage>
</organism>
<evidence type="ECO:0000256" key="6">
    <source>
        <dbReference type="ARBA" id="ARBA00023136"/>
    </source>
</evidence>
<keyword evidence="5 7" id="KW-1133">Transmembrane helix</keyword>
<reference evidence="9 10" key="1">
    <citation type="submission" date="2017-05" db="EMBL/GenBank/DDBJ databases">
        <title>Complete and WGS of Bordetella genogroups.</title>
        <authorList>
            <person name="Spilker T."/>
            <person name="LiPuma J."/>
        </authorList>
    </citation>
    <scope>NUCLEOTIDE SEQUENCE [LARGE SCALE GENOMIC DNA]</scope>
    <source>
        <strain evidence="9 10">AU9919</strain>
    </source>
</reference>
<comment type="similarity">
    <text evidence="7">Belongs to the TRAP transporter large permease family.</text>
</comment>
<keyword evidence="3 7" id="KW-0997">Cell inner membrane</keyword>
<keyword evidence="2" id="KW-1003">Cell membrane</keyword>
<dbReference type="GO" id="GO:0005886">
    <property type="term" value="C:plasma membrane"/>
    <property type="evidence" value="ECO:0007669"/>
    <property type="project" value="UniProtKB-SubCell"/>
</dbReference>
<feature type="transmembrane region" description="Helical" evidence="7">
    <location>
        <begin position="241"/>
        <end position="260"/>
    </location>
</feature>
<keyword evidence="6 7" id="KW-0472">Membrane</keyword>
<dbReference type="GO" id="GO:0022857">
    <property type="term" value="F:transmembrane transporter activity"/>
    <property type="evidence" value="ECO:0007669"/>
    <property type="project" value="UniProtKB-UniRule"/>
</dbReference>
<evidence type="ECO:0000256" key="5">
    <source>
        <dbReference type="ARBA" id="ARBA00022989"/>
    </source>
</evidence>
<feature type="transmembrane region" description="Helical" evidence="7">
    <location>
        <begin position="272"/>
        <end position="293"/>
    </location>
</feature>
<proteinExistence type="inferred from homology"/>
<dbReference type="AlphaFoldDB" id="A0A261U4U0"/>
<evidence type="ECO:0000256" key="3">
    <source>
        <dbReference type="ARBA" id="ARBA00022519"/>
    </source>
</evidence>
<dbReference type="OrthoDB" id="9777699at2"/>
<comment type="subunit">
    <text evidence="7">The complex comprises the extracytoplasmic solute receptor protein and the two transmembrane proteins.</text>
</comment>
<evidence type="ECO:0000256" key="4">
    <source>
        <dbReference type="ARBA" id="ARBA00022692"/>
    </source>
</evidence>
<dbReference type="NCBIfam" id="TIGR00786">
    <property type="entry name" value="dctM"/>
    <property type="match status" value="1"/>
</dbReference>
<dbReference type="PANTHER" id="PTHR33362">
    <property type="entry name" value="SIALIC ACID TRAP TRANSPORTER PERMEASE PROTEIN SIAT-RELATED"/>
    <property type="match status" value="1"/>
</dbReference>
<accession>A0A261U4U0</accession>
<dbReference type="InterPro" id="IPR010656">
    <property type="entry name" value="DctM"/>
</dbReference>
<evidence type="ECO:0000256" key="7">
    <source>
        <dbReference type="RuleBase" id="RU369079"/>
    </source>
</evidence>
<dbReference type="EMBL" id="NEVQ01000013">
    <property type="protein sequence ID" value="OZI56581.1"/>
    <property type="molecule type" value="Genomic_DNA"/>
</dbReference>
<feature type="transmembrane region" description="Helical" evidence="7">
    <location>
        <begin position="139"/>
        <end position="162"/>
    </location>
</feature>
<sequence length="426" mass="45436">MIIGSVILFIVLILIGLDIGFSMITAAMVGMLFKSGGGVDIVQAPLTMLGSIDETALVAIPLFILAGELMNRGGVTLRLIDWSMAMVGHLRGSLSQVSLTTNLVMAGISGSAVADASAIGTAMIPSMKQEGYRRGYPEAVIACGAMLGPILPPSIPMIVYAVLANLSIIRLFLAGVIPGFMLLAGYMAICAWQARRHHYRSRPRASWPERARVTRASIWALMMPILIIVGIRFGLLTDTEAAAFVAVYALLVGLLVYRELKPGNLSEVFYSAGRTMAVVLFLLAAAGPFSWLISESRVAASIAHAILGISDQPWVILLTVNVFLILVGKILEPLPAMIITLPALLPIGAQLGMDPIQYAMILILNLMTGMLTPPVGILLFVTSAVGRTPIGPIVREVIPFFIWSLIVLALICAFPPLTLWLPSLGG</sequence>
<feature type="transmembrane region" description="Helical" evidence="7">
    <location>
        <begin position="6"/>
        <end position="33"/>
    </location>
</feature>
<keyword evidence="4 7" id="KW-0812">Transmembrane</keyword>
<dbReference type="PIRSF" id="PIRSF006066">
    <property type="entry name" value="HI0050"/>
    <property type="match status" value="1"/>
</dbReference>
<evidence type="ECO:0000313" key="10">
    <source>
        <dbReference type="Proteomes" id="UP000216885"/>
    </source>
</evidence>
<feature type="transmembrane region" description="Helical" evidence="7">
    <location>
        <begin position="397"/>
        <end position="421"/>
    </location>
</feature>
<evidence type="ECO:0000259" key="8">
    <source>
        <dbReference type="Pfam" id="PF06808"/>
    </source>
</evidence>
<evidence type="ECO:0000256" key="1">
    <source>
        <dbReference type="ARBA" id="ARBA00004429"/>
    </source>
</evidence>
<keyword evidence="10" id="KW-1185">Reference proteome</keyword>
<feature type="transmembrane region" description="Helical" evidence="7">
    <location>
        <begin position="213"/>
        <end position="235"/>
    </location>
</feature>
<dbReference type="Proteomes" id="UP000216885">
    <property type="component" value="Unassembled WGS sequence"/>
</dbReference>
<feature type="transmembrane region" description="Helical" evidence="7">
    <location>
        <begin position="334"/>
        <end position="353"/>
    </location>
</feature>
<feature type="transmembrane region" description="Helical" evidence="7">
    <location>
        <begin position="45"/>
        <end position="66"/>
    </location>
</feature>
<protein>
    <recommendedName>
        <fullName evidence="7">TRAP transporter large permease protein</fullName>
    </recommendedName>
</protein>
<feature type="transmembrane region" description="Helical" evidence="7">
    <location>
        <begin position="359"/>
        <end position="385"/>
    </location>
</feature>
<comment type="caution">
    <text evidence="9">The sequence shown here is derived from an EMBL/GenBank/DDBJ whole genome shotgun (WGS) entry which is preliminary data.</text>
</comment>
<name>A0A261U4U0_9BORD</name>
<comment type="function">
    <text evidence="7">Part of the tripartite ATP-independent periplasmic (TRAP) transport system.</text>
</comment>
<gene>
    <name evidence="9" type="ORF">CAL20_14290</name>
</gene>
<dbReference type="RefSeq" id="WP_094821790.1">
    <property type="nucleotide sequence ID" value="NZ_NEVO01000008.1"/>
</dbReference>
<dbReference type="Pfam" id="PF06808">
    <property type="entry name" value="DctM"/>
    <property type="match status" value="1"/>
</dbReference>
<comment type="subcellular location">
    <subcellularLocation>
        <location evidence="1 7">Cell inner membrane</location>
        <topology evidence="1 7">Multi-pass membrane protein</topology>
    </subcellularLocation>
</comment>
<dbReference type="PANTHER" id="PTHR33362:SF2">
    <property type="entry name" value="TRAP TRANSPORTER LARGE PERMEASE PROTEIN"/>
    <property type="match status" value="1"/>
</dbReference>
<evidence type="ECO:0000256" key="2">
    <source>
        <dbReference type="ARBA" id="ARBA00022475"/>
    </source>
</evidence>
<feature type="transmembrane region" description="Helical" evidence="7">
    <location>
        <begin position="168"/>
        <end position="192"/>
    </location>
</feature>
<dbReference type="InterPro" id="IPR004681">
    <property type="entry name" value="TRAP_DctM"/>
</dbReference>